<evidence type="ECO:0000313" key="3">
    <source>
        <dbReference type="Proteomes" id="UP000468828"/>
    </source>
</evidence>
<evidence type="ECO:0008006" key="5">
    <source>
        <dbReference type="Google" id="ProtNLM"/>
    </source>
</evidence>
<dbReference type="RefSeq" id="WP_163609024.1">
    <property type="nucleotide sequence ID" value="NZ_JAAGWB010000002.1"/>
</dbReference>
<name>A0A6P0H486_9ACTN</name>
<dbReference type="SUPFAM" id="SSF52402">
    <property type="entry name" value="Adenine nucleotide alpha hydrolases-like"/>
    <property type="match status" value="1"/>
</dbReference>
<dbReference type="AlphaFoldDB" id="A0A6P0H486"/>
<dbReference type="Proteomes" id="UP000471152">
    <property type="component" value="Unassembled WGS sequence"/>
</dbReference>
<gene>
    <name evidence="2" type="ORF">G3R41_00665</name>
    <name evidence="1" type="ORF">GCU67_00665</name>
</gene>
<reference evidence="1 3" key="1">
    <citation type="submission" date="2020-01" db="EMBL/GenBank/DDBJ databases">
        <title>the WGS Modestobacter muralis CPCC 204518.</title>
        <authorList>
            <person name="Jiang Z."/>
        </authorList>
    </citation>
    <scope>NUCLEOTIDE SEQUENCE [LARGE SCALE GENOMIC DNA]</scope>
    <source>
        <strain evidence="1 3">DSM 100205</strain>
    </source>
</reference>
<dbReference type="EMBL" id="JAAGWH010000002">
    <property type="protein sequence ID" value="NEK92689.1"/>
    <property type="molecule type" value="Genomic_DNA"/>
</dbReference>
<evidence type="ECO:0000313" key="2">
    <source>
        <dbReference type="EMBL" id="NEN49456.1"/>
    </source>
</evidence>
<evidence type="ECO:0000313" key="4">
    <source>
        <dbReference type="Proteomes" id="UP000471152"/>
    </source>
</evidence>
<dbReference type="Gene3D" id="3.40.50.620">
    <property type="entry name" value="HUPs"/>
    <property type="match status" value="1"/>
</dbReference>
<dbReference type="Proteomes" id="UP000468828">
    <property type="component" value="Unassembled WGS sequence"/>
</dbReference>
<organism evidence="2 4">
    <name type="scientific">Modestobacter muralis</name>
    <dbReference type="NCBI Taxonomy" id="1608614"/>
    <lineage>
        <taxon>Bacteria</taxon>
        <taxon>Bacillati</taxon>
        <taxon>Actinomycetota</taxon>
        <taxon>Actinomycetes</taxon>
        <taxon>Geodermatophilales</taxon>
        <taxon>Geodermatophilaceae</taxon>
        <taxon>Modestobacter</taxon>
    </lineage>
</organism>
<protein>
    <recommendedName>
        <fullName evidence="5">Universal stress protein</fullName>
    </recommendedName>
</protein>
<keyword evidence="3" id="KW-1185">Reference proteome</keyword>
<dbReference type="EMBL" id="JAAGWB010000002">
    <property type="protein sequence ID" value="NEN49456.1"/>
    <property type="molecule type" value="Genomic_DNA"/>
</dbReference>
<accession>A0A6P0H486</accession>
<dbReference type="InterPro" id="IPR014729">
    <property type="entry name" value="Rossmann-like_a/b/a_fold"/>
</dbReference>
<proteinExistence type="predicted"/>
<sequence>MTSAEVVGSRPSRRARSRIVVALDGTAATTAELVRALRDAARQEGSVLACAVVDRRADDVERALAEAALTEQVARAVADTGVRGRTETALLDPVVFEALCDTARGGTLVVVHEHGRTALRPASPRVVVRPLTRHG</sequence>
<evidence type="ECO:0000313" key="1">
    <source>
        <dbReference type="EMBL" id="NEK92689.1"/>
    </source>
</evidence>
<reference evidence="2 4" key="2">
    <citation type="submission" date="2020-02" db="EMBL/GenBank/DDBJ databases">
        <title>The WGS of Modestobacter muralis DSM 100205.</title>
        <authorList>
            <person name="Jiang Z."/>
        </authorList>
    </citation>
    <scope>NUCLEOTIDE SEQUENCE [LARGE SCALE GENOMIC DNA]</scope>
    <source>
        <strain evidence="2 4">DSM 100205</strain>
    </source>
</reference>
<comment type="caution">
    <text evidence="2">The sequence shown here is derived from an EMBL/GenBank/DDBJ whole genome shotgun (WGS) entry which is preliminary data.</text>
</comment>